<protein>
    <submittedName>
        <fullName evidence="2">Hypothetical_protein</fullName>
    </submittedName>
</protein>
<accession>A0AA86Q9A7</accession>
<reference evidence="2 3" key="2">
    <citation type="submission" date="2024-07" db="EMBL/GenBank/DDBJ databases">
        <authorList>
            <person name="Akdeniz Z."/>
        </authorList>
    </citation>
    <scope>NUCLEOTIDE SEQUENCE [LARGE SCALE GENOMIC DNA]</scope>
</reference>
<dbReference type="EMBL" id="CAXDID020000181">
    <property type="protein sequence ID" value="CAL6049639.1"/>
    <property type="molecule type" value="Genomic_DNA"/>
</dbReference>
<name>A0AA86Q9A7_9EUKA</name>
<dbReference type="AlphaFoldDB" id="A0AA86Q9A7"/>
<proteinExistence type="predicted"/>
<reference evidence="1" key="1">
    <citation type="submission" date="2023-06" db="EMBL/GenBank/DDBJ databases">
        <authorList>
            <person name="Kurt Z."/>
        </authorList>
    </citation>
    <scope>NUCLEOTIDE SEQUENCE</scope>
</reference>
<keyword evidence="3" id="KW-1185">Reference proteome</keyword>
<comment type="caution">
    <text evidence="1">The sequence shown here is derived from an EMBL/GenBank/DDBJ whole genome shotgun (WGS) entry which is preliminary data.</text>
</comment>
<evidence type="ECO:0000313" key="2">
    <source>
        <dbReference type="EMBL" id="CAL6049639.1"/>
    </source>
</evidence>
<evidence type="ECO:0000313" key="1">
    <source>
        <dbReference type="EMBL" id="CAI9948544.1"/>
    </source>
</evidence>
<sequence>MFERTFYLPPRKYSGTGKLCSTNFQLSRGSMVGRNQRIVFELPPEQSTWCIRCSSQFAFQMRQGCSRLICTELHVLLLGSKKGLSYGHGFTHYVPQLKARGGTQESTHLWLLLVSQMNCKSQAVVQLRIAGYAGKILQKGHEVLQSRVVASKYGYNAQSTSALFYSQGRHQYPNRRPLLRPRIFGTHYHKIHCKIQFYILGTNICTYYQPQMWLYYTRRIAKRQL</sequence>
<evidence type="ECO:0000313" key="3">
    <source>
        <dbReference type="Proteomes" id="UP001642409"/>
    </source>
</evidence>
<organism evidence="1">
    <name type="scientific">Hexamita inflata</name>
    <dbReference type="NCBI Taxonomy" id="28002"/>
    <lineage>
        <taxon>Eukaryota</taxon>
        <taxon>Metamonada</taxon>
        <taxon>Diplomonadida</taxon>
        <taxon>Hexamitidae</taxon>
        <taxon>Hexamitinae</taxon>
        <taxon>Hexamita</taxon>
    </lineage>
</organism>
<gene>
    <name evidence="1" type="ORF">HINF_LOCUS36189</name>
    <name evidence="2" type="ORF">HINF_LOCUS43493</name>
</gene>
<dbReference type="EMBL" id="CATOUU010000789">
    <property type="protein sequence ID" value="CAI9948544.1"/>
    <property type="molecule type" value="Genomic_DNA"/>
</dbReference>
<dbReference type="Proteomes" id="UP001642409">
    <property type="component" value="Unassembled WGS sequence"/>
</dbReference>